<dbReference type="SUPFAM" id="SSF51989">
    <property type="entry name" value="Glycosyl hydrolases family 6, cellulases"/>
    <property type="match status" value="1"/>
</dbReference>
<dbReference type="PIRSF" id="PIRSF001100">
    <property type="entry name" value="Beta_cellobiohydrolase"/>
    <property type="match status" value="1"/>
</dbReference>
<evidence type="ECO:0000256" key="1">
    <source>
        <dbReference type="RuleBase" id="RU361186"/>
    </source>
</evidence>
<name>A0ABR7SBU8_9ACTN</name>
<dbReference type="Gene3D" id="3.20.20.40">
    <property type="entry name" value="1, 4-beta cellobiohydrolase"/>
    <property type="match status" value="1"/>
</dbReference>
<comment type="caution">
    <text evidence="3">The sequence shown here is derived from an EMBL/GenBank/DDBJ whole genome shotgun (WGS) entry which is preliminary data.</text>
</comment>
<proteinExistence type="inferred from homology"/>
<feature type="region of interest" description="Disordered" evidence="2">
    <location>
        <begin position="36"/>
        <end position="59"/>
    </location>
</feature>
<dbReference type="InterPro" id="IPR016288">
    <property type="entry name" value="Beta_cellobiohydrolase"/>
</dbReference>
<protein>
    <recommendedName>
        <fullName evidence="1">Glucanase</fullName>
        <ecNumber evidence="1">3.2.1.-</ecNumber>
    </recommendedName>
</protein>
<evidence type="ECO:0000313" key="4">
    <source>
        <dbReference type="Proteomes" id="UP000642284"/>
    </source>
</evidence>
<dbReference type="EC" id="3.2.1.-" evidence="1"/>
<feature type="signal peptide" evidence="1">
    <location>
        <begin position="1"/>
        <end position="27"/>
    </location>
</feature>
<feature type="chain" id="PRO_5045003286" description="Glucanase" evidence="1">
    <location>
        <begin position="28"/>
        <end position="407"/>
    </location>
</feature>
<dbReference type="RefSeq" id="WP_187813417.1">
    <property type="nucleotide sequence ID" value="NZ_JACTVJ010000005.1"/>
</dbReference>
<dbReference type="EMBL" id="JACTVJ010000005">
    <property type="protein sequence ID" value="MBC9712951.1"/>
    <property type="molecule type" value="Genomic_DNA"/>
</dbReference>
<comment type="similarity">
    <text evidence="1">Belongs to the glycosyl hydrolase family 6.</text>
</comment>
<dbReference type="PANTHER" id="PTHR34876:SF4">
    <property type="entry name" value="1,4-BETA-D-GLUCAN CELLOBIOHYDROLASE C-RELATED"/>
    <property type="match status" value="1"/>
</dbReference>
<keyword evidence="1" id="KW-0136">Cellulose degradation</keyword>
<accession>A0ABR7SBU8</accession>
<dbReference type="PANTHER" id="PTHR34876">
    <property type="match status" value="1"/>
</dbReference>
<keyword evidence="1" id="KW-0624">Polysaccharide degradation</keyword>
<dbReference type="InterPro" id="IPR036434">
    <property type="entry name" value="Beta_cellobiohydrolase_sf"/>
</dbReference>
<gene>
    <name evidence="3" type="ORF">H9Y04_10260</name>
</gene>
<sequence>MRRRAIPLLVAAVALAAAALTAPAATADEGAAPAATATDAAAPAAGADDRHRPRLYTPAANPEAYSQALDLARAGLYRDAAGILAMVRTPQAVWFGDQSPAEVEREARQVVRDAAGATVVFSLYNVPGRDCSGYSGGGANTTAEYQAWIDAVARGIGRSEAIVILETDSLALIPSDCGQDDAQGTKTAARYAEVNYAIDRLEPLKGTKVYLDTGHAAWHGPASITPRLVKGGIAKATGFFTNVSNYQTDSANSWFGKLVSACVAYVGEGGDAAQCPHQSWPREQADAWIAANVRTPSYQWKHFVTDSSRNGQGPWVPPPGKYTDPQDWCNPPNRGLGARPTLNTGDPLHDARLWIKISGESDGLCLRGTPGPEDPERGMVDPKAGDWFREQALELVRLANPPILPGS</sequence>
<dbReference type="GO" id="GO:0016787">
    <property type="term" value="F:hydrolase activity"/>
    <property type="evidence" value="ECO:0007669"/>
    <property type="project" value="UniProtKB-KW"/>
</dbReference>
<keyword evidence="1" id="KW-0326">Glycosidase</keyword>
<evidence type="ECO:0000313" key="3">
    <source>
        <dbReference type="EMBL" id="MBC9712951.1"/>
    </source>
</evidence>
<keyword evidence="1" id="KW-0732">Signal</keyword>
<evidence type="ECO:0000256" key="2">
    <source>
        <dbReference type="SAM" id="MobiDB-lite"/>
    </source>
</evidence>
<organism evidence="3 4">
    <name type="scientific">Streptomyces polyasparticus</name>
    <dbReference type="NCBI Taxonomy" id="2767826"/>
    <lineage>
        <taxon>Bacteria</taxon>
        <taxon>Bacillati</taxon>
        <taxon>Actinomycetota</taxon>
        <taxon>Actinomycetes</taxon>
        <taxon>Kitasatosporales</taxon>
        <taxon>Streptomycetaceae</taxon>
        <taxon>Streptomyces</taxon>
    </lineage>
</organism>
<feature type="compositionally biased region" description="Low complexity" evidence="2">
    <location>
        <begin position="36"/>
        <end position="46"/>
    </location>
</feature>
<dbReference type="PRINTS" id="PR00733">
    <property type="entry name" value="GLHYDRLASE6"/>
</dbReference>
<keyword evidence="1 3" id="KW-0378">Hydrolase</keyword>
<keyword evidence="4" id="KW-1185">Reference proteome</keyword>
<reference evidence="3 4" key="1">
    <citation type="submission" date="2020-08" db="EMBL/GenBank/DDBJ databases">
        <title>Genemic of Streptomyces polyaspartic.</title>
        <authorList>
            <person name="Liu W."/>
        </authorList>
    </citation>
    <scope>NUCLEOTIDE SEQUENCE [LARGE SCALE GENOMIC DNA]</scope>
    <source>
        <strain evidence="3 4">TRM66268-LWL</strain>
    </source>
</reference>
<keyword evidence="1" id="KW-0119">Carbohydrate metabolism</keyword>
<dbReference type="Pfam" id="PF01341">
    <property type="entry name" value="Glyco_hydro_6"/>
    <property type="match status" value="1"/>
</dbReference>
<dbReference type="Proteomes" id="UP000642284">
    <property type="component" value="Unassembled WGS sequence"/>
</dbReference>